<keyword evidence="4" id="KW-1185">Reference proteome</keyword>
<keyword evidence="2" id="KW-0472">Membrane</keyword>
<dbReference type="Proteomes" id="UP000321577">
    <property type="component" value="Unassembled WGS sequence"/>
</dbReference>
<keyword evidence="2" id="KW-0812">Transmembrane</keyword>
<evidence type="ECO:0000313" key="4">
    <source>
        <dbReference type="Proteomes" id="UP000321577"/>
    </source>
</evidence>
<evidence type="ECO:0000313" key="3">
    <source>
        <dbReference type="EMBL" id="GEP41243.1"/>
    </source>
</evidence>
<dbReference type="AlphaFoldDB" id="A0A512M3D6"/>
<dbReference type="EMBL" id="BKAG01000002">
    <property type="protein sequence ID" value="GEP41243.1"/>
    <property type="molecule type" value="Genomic_DNA"/>
</dbReference>
<evidence type="ECO:0000256" key="1">
    <source>
        <dbReference type="SAM" id="Coils"/>
    </source>
</evidence>
<comment type="caution">
    <text evidence="3">The sequence shown here is derived from an EMBL/GenBank/DDBJ whole genome shotgun (WGS) entry which is preliminary data.</text>
</comment>
<keyword evidence="2" id="KW-1133">Transmembrane helix</keyword>
<evidence type="ECO:0000256" key="2">
    <source>
        <dbReference type="SAM" id="Phobius"/>
    </source>
</evidence>
<keyword evidence="1" id="KW-0175">Coiled coil</keyword>
<dbReference type="OrthoDB" id="189421at2"/>
<sequence>MSDYICHDFKTPRNDTSKRLPDTFKAVPLFFYLTLAGSAYFMTMDWMSYKRAQELKVEAEARKTELDDAAKKLIDEKSVLDNETAKAGLLAKWMEGARNVQPITTAIARAMPPEVRLSDLSIERSEQVPSNLSLSLRINGGSAAEVGLIETGLSRLQYRSFSPQQSKNEEVIEYRSTLVRQEQ</sequence>
<feature type="transmembrane region" description="Helical" evidence="2">
    <location>
        <begin position="29"/>
        <end position="47"/>
    </location>
</feature>
<proteinExistence type="predicted"/>
<organism evidence="3 4">
    <name type="scientific">Brevifollis gellanilyticus</name>
    <dbReference type="NCBI Taxonomy" id="748831"/>
    <lineage>
        <taxon>Bacteria</taxon>
        <taxon>Pseudomonadati</taxon>
        <taxon>Verrucomicrobiota</taxon>
        <taxon>Verrucomicrobiia</taxon>
        <taxon>Verrucomicrobiales</taxon>
        <taxon>Verrucomicrobiaceae</taxon>
    </lineage>
</organism>
<dbReference type="RefSeq" id="WP_146848705.1">
    <property type="nucleotide sequence ID" value="NZ_BKAG01000002.1"/>
</dbReference>
<protein>
    <submittedName>
        <fullName evidence="3">Uncharacterized protein</fullName>
    </submittedName>
</protein>
<reference evidence="3 4" key="1">
    <citation type="submission" date="2019-07" db="EMBL/GenBank/DDBJ databases">
        <title>Whole genome shotgun sequence of Brevifollis gellanilyticus NBRC 108608.</title>
        <authorList>
            <person name="Hosoyama A."/>
            <person name="Uohara A."/>
            <person name="Ohji S."/>
            <person name="Ichikawa N."/>
        </authorList>
    </citation>
    <scope>NUCLEOTIDE SEQUENCE [LARGE SCALE GENOMIC DNA]</scope>
    <source>
        <strain evidence="3 4">NBRC 108608</strain>
    </source>
</reference>
<gene>
    <name evidence="3" type="ORF">BGE01nite_05340</name>
</gene>
<name>A0A512M3D6_9BACT</name>
<accession>A0A512M3D6</accession>
<feature type="coiled-coil region" evidence="1">
    <location>
        <begin position="49"/>
        <end position="76"/>
    </location>
</feature>